<dbReference type="AlphaFoldDB" id="A0A8S9GXH8"/>
<reference evidence="1" key="1">
    <citation type="submission" date="2019-12" db="EMBL/GenBank/DDBJ databases">
        <title>Genome sequencing and annotation of Brassica cretica.</title>
        <authorList>
            <person name="Studholme D.J."/>
            <person name="Sarris P.F."/>
        </authorList>
    </citation>
    <scope>NUCLEOTIDE SEQUENCE</scope>
    <source>
        <strain evidence="1">PFS-102/07</strain>
        <tissue evidence="1">Leaf</tissue>
    </source>
</reference>
<proteinExistence type="predicted"/>
<gene>
    <name evidence="1" type="ORF">F2Q70_00020679</name>
</gene>
<protein>
    <submittedName>
        <fullName evidence="1">Uncharacterized protein</fullName>
    </submittedName>
</protein>
<name>A0A8S9GXH8_BRACR</name>
<sequence>MGETYSFQLRMTRFSLTSNHQTFTISSIFNKRNCPPVPDFVVDGASSLITNVCAGPPDNENEPAGETTAGGASVTNFLIPASFKATKKARLA</sequence>
<dbReference type="EMBL" id="QGKY02001925">
    <property type="protein sequence ID" value="KAF2549456.1"/>
    <property type="molecule type" value="Genomic_DNA"/>
</dbReference>
<comment type="caution">
    <text evidence="1">The sequence shown here is derived from an EMBL/GenBank/DDBJ whole genome shotgun (WGS) entry which is preliminary data.</text>
</comment>
<evidence type="ECO:0000313" key="1">
    <source>
        <dbReference type="EMBL" id="KAF2549456.1"/>
    </source>
</evidence>
<organism evidence="1">
    <name type="scientific">Brassica cretica</name>
    <name type="common">Mustard</name>
    <dbReference type="NCBI Taxonomy" id="69181"/>
    <lineage>
        <taxon>Eukaryota</taxon>
        <taxon>Viridiplantae</taxon>
        <taxon>Streptophyta</taxon>
        <taxon>Embryophyta</taxon>
        <taxon>Tracheophyta</taxon>
        <taxon>Spermatophyta</taxon>
        <taxon>Magnoliopsida</taxon>
        <taxon>eudicotyledons</taxon>
        <taxon>Gunneridae</taxon>
        <taxon>Pentapetalae</taxon>
        <taxon>rosids</taxon>
        <taxon>malvids</taxon>
        <taxon>Brassicales</taxon>
        <taxon>Brassicaceae</taxon>
        <taxon>Brassiceae</taxon>
        <taxon>Brassica</taxon>
    </lineage>
</organism>
<accession>A0A8S9GXH8</accession>